<comment type="caution">
    <text evidence="4">The sequence shown here is derived from an EMBL/GenBank/DDBJ whole genome shotgun (WGS) entry which is preliminary data.</text>
</comment>
<dbReference type="Gene3D" id="1.10.8.10">
    <property type="entry name" value="DNA helicase RuvA subunit, C-terminal domain"/>
    <property type="match status" value="3"/>
</dbReference>
<dbReference type="AlphaFoldDB" id="A0AAD4T4F6"/>
<feature type="coiled-coil region" evidence="1">
    <location>
        <begin position="337"/>
        <end position="375"/>
    </location>
</feature>
<dbReference type="Pfam" id="PF22562">
    <property type="entry name" value="UBA_7"/>
    <property type="match status" value="1"/>
</dbReference>
<dbReference type="SMART" id="SM00165">
    <property type="entry name" value="UBA"/>
    <property type="match status" value="3"/>
</dbReference>
<feature type="domain" description="UBA" evidence="3">
    <location>
        <begin position="442"/>
        <end position="481"/>
    </location>
</feature>
<evidence type="ECO:0000256" key="1">
    <source>
        <dbReference type="SAM" id="Coils"/>
    </source>
</evidence>
<keyword evidence="1" id="KW-0175">Coiled coil</keyword>
<proteinExistence type="predicted"/>
<dbReference type="SUPFAM" id="SSF46934">
    <property type="entry name" value="UBA-like"/>
    <property type="match status" value="3"/>
</dbReference>
<dbReference type="PANTHER" id="PTHR12948:SF3">
    <property type="entry name" value="NEDD8 ULTIMATE BUSTER 1"/>
    <property type="match status" value="1"/>
</dbReference>
<dbReference type="PANTHER" id="PTHR12948">
    <property type="entry name" value="NEDD8 ULTIMATE BUSTER-1 BS4 PROTEIN"/>
    <property type="match status" value="1"/>
</dbReference>
<dbReference type="Proteomes" id="UP001202328">
    <property type="component" value="Unassembled WGS sequence"/>
</dbReference>
<dbReference type="EMBL" id="JAJJMB010005785">
    <property type="protein sequence ID" value="KAI3937367.1"/>
    <property type="molecule type" value="Genomic_DNA"/>
</dbReference>
<feature type="compositionally biased region" description="Low complexity" evidence="2">
    <location>
        <begin position="518"/>
        <end position="529"/>
    </location>
</feature>
<dbReference type="InterPro" id="IPR009060">
    <property type="entry name" value="UBA-like_sf"/>
</dbReference>
<dbReference type="PROSITE" id="PS50030">
    <property type="entry name" value="UBA"/>
    <property type="match status" value="3"/>
</dbReference>
<feature type="compositionally biased region" description="Polar residues" evidence="2">
    <location>
        <begin position="493"/>
        <end position="512"/>
    </location>
</feature>
<organism evidence="4 5">
    <name type="scientific">Papaver atlanticum</name>
    <dbReference type="NCBI Taxonomy" id="357466"/>
    <lineage>
        <taxon>Eukaryota</taxon>
        <taxon>Viridiplantae</taxon>
        <taxon>Streptophyta</taxon>
        <taxon>Embryophyta</taxon>
        <taxon>Tracheophyta</taxon>
        <taxon>Spermatophyta</taxon>
        <taxon>Magnoliopsida</taxon>
        <taxon>Ranunculales</taxon>
        <taxon>Papaveraceae</taxon>
        <taxon>Papaveroideae</taxon>
        <taxon>Papaver</taxon>
    </lineage>
</organism>
<accession>A0AAD4T4F6</accession>
<gene>
    <name evidence="4" type="ORF">MKW98_001938</name>
</gene>
<dbReference type="InterPro" id="IPR015940">
    <property type="entry name" value="UBA"/>
</dbReference>
<keyword evidence="5" id="KW-1185">Reference proteome</keyword>
<evidence type="ECO:0000256" key="2">
    <source>
        <dbReference type="SAM" id="MobiDB-lite"/>
    </source>
</evidence>
<name>A0AAD4T4F6_9MAGN</name>
<protein>
    <recommendedName>
        <fullName evidence="3">UBA domain-containing protein</fullName>
    </recommendedName>
</protein>
<evidence type="ECO:0000313" key="4">
    <source>
        <dbReference type="EMBL" id="KAI3937367.1"/>
    </source>
</evidence>
<feature type="compositionally biased region" description="Low complexity" evidence="2">
    <location>
        <begin position="481"/>
        <end position="492"/>
    </location>
</feature>
<evidence type="ECO:0000313" key="5">
    <source>
        <dbReference type="Proteomes" id="UP001202328"/>
    </source>
</evidence>
<feature type="domain" description="UBA" evidence="3">
    <location>
        <begin position="389"/>
        <end position="429"/>
    </location>
</feature>
<sequence>MEAEGDNSPVVNMEAEGDTSTAALMAKLKIAGAWSGVLEIDLREWTVMMLREEIAKRSGSSLLPNSINLICGGKVMKDDENQSQPKLSELGFVKNNSKILASRISASDNVEEDPRTSFKKEEERATTLARIKDAAVSLARRHAADGSLPVENFNMELENQNGETFQLGSETDRQGLMMGLMLHTNGKHLIKQQKYREALDVLNMGEESFALCDSAVIEMIDNVPILQIDMVWCYFMLKDIKWLSMAGVRLEKARKGLERSHGKDSSRVRILQGGTQPEVALYLRLELLEGVVAYHSGQTEKALKSLNSAQAKYIQLQVPDEALSMLMSMGYGENEAKRALRMNNQNIERAAEFLVEEYERDARRREEDIRREKEIREQKKYGVTALNKAVDLQRLDELVSIGFEKELAAEALRRNENDFQMALDELTNPEKFTVIQVLVASKKRKRLGEHLVRMGFDRSRVVEALRNSVTKEQALNILTSQAPDANQAPNNAITDSAPLTQLHNNEGSSSNLDHVDATGGSSSSGVNVNENTEEIRDVEMEHVLAHELTGDPYEDYDIEVTKEGEAVTEYLALLASSSTPCV</sequence>
<dbReference type="CDD" id="cd14270">
    <property type="entry name" value="UBA"/>
    <property type="match status" value="1"/>
</dbReference>
<dbReference type="InterPro" id="IPR039749">
    <property type="entry name" value="NUB1"/>
</dbReference>
<evidence type="ECO:0000259" key="3">
    <source>
        <dbReference type="PROSITE" id="PS50030"/>
    </source>
</evidence>
<reference evidence="4" key="1">
    <citation type="submission" date="2022-04" db="EMBL/GenBank/DDBJ databases">
        <title>A functionally conserved STORR gene fusion in Papaver species that diverged 16.8 million years ago.</title>
        <authorList>
            <person name="Catania T."/>
        </authorList>
    </citation>
    <scope>NUCLEOTIDE SEQUENCE</scope>
    <source>
        <strain evidence="4">S-188037</strain>
    </source>
</reference>
<feature type="region of interest" description="Disordered" evidence="2">
    <location>
        <begin position="480"/>
        <end position="529"/>
    </location>
</feature>
<dbReference type="GO" id="GO:2000058">
    <property type="term" value="P:regulation of ubiquitin-dependent protein catabolic process"/>
    <property type="evidence" value="ECO:0007669"/>
    <property type="project" value="TreeGrafter"/>
</dbReference>
<feature type="domain" description="UBA" evidence="3">
    <location>
        <begin position="317"/>
        <end position="357"/>
    </location>
</feature>